<feature type="transmembrane region" description="Helical" evidence="1">
    <location>
        <begin position="206"/>
        <end position="229"/>
    </location>
</feature>
<keyword evidence="1" id="KW-0472">Membrane</keyword>
<keyword evidence="1" id="KW-1133">Transmembrane helix</keyword>
<comment type="caution">
    <text evidence="2">The sequence shown here is derived from an EMBL/GenBank/DDBJ whole genome shotgun (WGS) entry which is preliminary data.</text>
</comment>
<dbReference type="EMBL" id="VCGU01000009">
    <property type="protein sequence ID" value="TRY69948.1"/>
    <property type="molecule type" value="Genomic_DNA"/>
</dbReference>
<organism evidence="2 3">
    <name type="scientific">Tigriopus californicus</name>
    <name type="common">Marine copepod</name>
    <dbReference type="NCBI Taxonomy" id="6832"/>
    <lineage>
        <taxon>Eukaryota</taxon>
        <taxon>Metazoa</taxon>
        <taxon>Ecdysozoa</taxon>
        <taxon>Arthropoda</taxon>
        <taxon>Crustacea</taxon>
        <taxon>Multicrustacea</taxon>
        <taxon>Hexanauplia</taxon>
        <taxon>Copepoda</taxon>
        <taxon>Harpacticoida</taxon>
        <taxon>Harpacticidae</taxon>
        <taxon>Tigriopus</taxon>
    </lineage>
</organism>
<name>A0A553NWZ8_TIGCA</name>
<evidence type="ECO:0000256" key="1">
    <source>
        <dbReference type="SAM" id="Phobius"/>
    </source>
</evidence>
<evidence type="ECO:0000313" key="3">
    <source>
        <dbReference type="Proteomes" id="UP000318571"/>
    </source>
</evidence>
<dbReference type="Proteomes" id="UP000318571">
    <property type="component" value="Chromosome 9"/>
</dbReference>
<accession>A0A553NWZ8</accession>
<keyword evidence="3" id="KW-1185">Reference proteome</keyword>
<sequence>MANIMKSGHENETADAGQYTVQEQVNIVVHKWEDGDVRTNDVNQVQVNLSTGSALNMRPMDNPIHVHVHNNCYGPSLHLDPEVTAKIIEKDLSTLLSVLSQTRWTTEPEPPEPRIRGRIRRFSSLPDLAEGLGVWAVAPKGVVADGFRRKTTRFPEAKTNLSAGQTIIEVTKYQKNPTKRSCPDVTGPSLKGTNRGSVMKVFCGDYLGLGRFIITILAIAFTVILLYLLTTKLAMGEKPLLKFDSSSGYTTT</sequence>
<protein>
    <submittedName>
        <fullName evidence="2">Uncharacterized protein</fullName>
    </submittedName>
</protein>
<reference evidence="2 3" key="1">
    <citation type="journal article" date="2018" name="Nat. Ecol. Evol.">
        <title>Genomic signatures of mitonuclear coevolution across populations of Tigriopus californicus.</title>
        <authorList>
            <person name="Barreto F.S."/>
            <person name="Watson E.T."/>
            <person name="Lima T.G."/>
            <person name="Willett C.S."/>
            <person name="Edmands S."/>
            <person name="Li W."/>
            <person name="Burton R.S."/>
        </authorList>
    </citation>
    <scope>NUCLEOTIDE SEQUENCE [LARGE SCALE GENOMIC DNA]</scope>
    <source>
        <strain evidence="2 3">San Diego</strain>
    </source>
</reference>
<evidence type="ECO:0000313" key="2">
    <source>
        <dbReference type="EMBL" id="TRY69948.1"/>
    </source>
</evidence>
<proteinExistence type="predicted"/>
<dbReference type="AlphaFoldDB" id="A0A553NWZ8"/>
<gene>
    <name evidence="2" type="ORF">TCAL_02889</name>
</gene>
<keyword evidence="1" id="KW-0812">Transmembrane</keyword>